<evidence type="ECO:0000256" key="7">
    <source>
        <dbReference type="ARBA" id="ARBA00043987"/>
    </source>
</evidence>
<comment type="subcellular location">
    <subcellularLocation>
        <location evidence="1">Membrane</location>
        <topology evidence="1">Multi-pass membrane protein</topology>
    </subcellularLocation>
</comment>
<feature type="transmembrane region" description="Helical" evidence="8">
    <location>
        <begin position="145"/>
        <end position="169"/>
    </location>
</feature>
<dbReference type="Pfam" id="PF26314">
    <property type="entry name" value="MptA_B_family"/>
    <property type="match status" value="1"/>
</dbReference>
<feature type="transmembrane region" description="Helical" evidence="8">
    <location>
        <begin position="226"/>
        <end position="252"/>
    </location>
</feature>
<sequence length="437" mass="44020">MALGLAGTAALAAGGSAAGALPVRDGVALPHGEAAAGLLVAYFGLGLLVAAWWQLGRLVRGPRPPSIRALLTTFAVWAAPLLLAPPLFSRDVYSYLAQGAMVNAGIDVYTHGPGVLGGTAAAEVPAIWRNSPAPYGPAFLALARYGAHAGVIGMRALALLGVALLATLLPRLARRCGADPAAAVWLGALNPLVLLHLVAGAHNDAVMLGLLGAGLGAALGRRPVPAAALVTLAALVKAPAALGLLVVATLWAEQLEGRWRLARAGAATAAVAGAATVAVTAVTGVGYGWIGALTTPASASNWSLVNVLGRFIGTPDVWRLLGMAAAALVIAAVWFFRERLGPVYALGISLLAVALLGPAIRPWYLLWGLVPLAVAAPDGRVRRLAALASAVLALAVLPSGFAATPRQIALAATGAALALLPLAAIRLVRLVRPALAS</sequence>
<feature type="transmembrane region" description="Helical" evidence="8">
    <location>
        <begin position="67"/>
        <end position="88"/>
    </location>
</feature>
<keyword evidence="10" id="KW-1185">Reference proteome</keyword>
<organism evidence="9 10">
    <name type="scientific">Actinacidiphila glaucinigra</name>
    <dbReference type="NCBI Taxonomy" id="235986"/>
    <lineage>
        <taxon>Bacteria</taxon>
        <taxon>Bacillati</taxon>
        <taxon>Actinomycetota</taxon>
        <taxon>Actinomycetes</taxon>
        <taxon>Kitasatosporales</taxon>
        <taxon>Streptomycetaceae</taxon>
        <taxon>Actinacidiphila</taxon>
    </lineage>
</organism>
<name>A0A239B9H2_9ACTN</name>
<dbReference type="NCBIfam" id="NF038066">
    <property type="entry name" value="MptB"/>
    <property type="match status" value="1"/>
</dbReference>
<dbReference type="GO" id="GO:0016758">
    <property type="term" value="F:hexosyltransferase activity"/>
    <property type="evidence" value="ECO:0007669"/>
    <property type="project" value="InterPro"/>
</dbReference>
<gene>
    <name evidence="9" type="ORF">SAMN05216252_102432</name>
</gene>
<keyword evidence="3 9" id="KW-0808">Transferase</keyword>
<feature type="transmembrane region" description="Helical" evidence="8">
    <location>
        <begin position="264"/>
        <end position="290"/>
    </location>
</feature>
<evidence type="ECO:0000256" key="8">
    <source>
        <dbReference type="SAM" id="Phobius"/>
    </source>
</evidence>
<accession>A0A239B9H2</accession>
<feature type="transmembrane region" description="Helical" evidence="8">
    <location>
        <begin position="317"/>
        <end position="336"/>
    </location>
</feature>
<evidence type="ECO:0000256" key="2">
    <source>
        <dbReference type="ARBA" id="ARBA00022676"/>
    </source>
</evidence>
<keyword evidence="5 8" id="KW-1133">Transmembrane helix</keyword>
<reference evidence="9 10" key="1">
    <citation type="submission" date="2017-06" db="EMBL/GenBank/DDBJ databases">
        <authorList>
            <person name="Kim H.J."/>
            <person name="Triplett B.A."/>
        </authorList>
    </citation>
    <scope>NUCLEOTIDE SEQUENCE [LARGE SCALE GENOMIC DNA]</scope>
    <source>
        <strain evidence="9 10">CGMCC 4.1858</strain>
    </source>
</reference>
<feature type="transmembrane region" description="Helical" evidence="8">
    <location>
        <begin position="384"/>
        <end position="401"/>
    </location>
</feature>
<evidence type="ECO:0000313" key="9">
    <source>
        <dbReference type="EMBL" id="SNS03753.1"/>
    </source>
</evidence>
<evidence type="ECO:0000256" key="5">
    <source>
        <dbReference type="ARBA" id="ARBA00022989"/>
    </source>
</evidence>
<evidence type="ECO:0000256" key="4">
    <source>
        <dbReference type="ARBA" id="ARBA00022692"/>
    </source>
</evidence>
<proteinExistence type="inferred from homology"/>
<feature type="transmembrane region" description="Helical" evidence="8">
    <location>
        <begin position="181"/>
        <end position="201"/>
    </location>
</feature>
<evidence type="ECO:0000256" key="6">
    <source>
        <dbReference type="ARBA" id="ARBA00023136"/>
    </source>
</evidence>
<dbReference type="AlphaFoldDB" id="A0A239B9H2"/>
<evidence type="ECO:0000313" key="10">
    <source>
        <dbReference type="Proteomes" id="UP000198280"/>
    </source>
</evidence>
<evidence type="ECO:0000256" key="3">
    <source>
        <dbReference type="ARBA" id="ARBA00022679"/>
    </source>
</evidence>
<protein>
    <submittedName>
        <fullName evidence="9">Alpha-1,6-mannosyltransferase</fullName>
    </submittedName>
</protein>
<dbReference type="RefSeq" id="WP_089222564.1">
    <property type="nucleotide sequence ID" value="NZ_FZOF01000002.1"/>
</dbReference>
<dbReference type="EMBL" id="FZOF01000002">
    <property type="protein sequence ID" value="SNS03753.1"/>
    <property type="molecule type" value="Genomic_DNA"/>
</dbReference>
<dbReference type="OrthoDB" id="5242303at2"/>
<comment type="similarity">
    <text evidence="7">Belongs to the MptA/B family.</text>
</comment>
<dbReference type="Proteomes" id="UP000198280">
    <property type="component" value="Unassembled WGS sequence"/>
</dbReference>
<keyword evidence="2 9" id="KW-0328">Glycosyltransferase</keyword>
<dbReference type="InterPro" id="IPR049829">
    <property type="entry name" value="MptA/B-like"/>
</dbReference>
<keyword evidence="6 8" id="KW-0472">Membrane</keyword>
<feature type="transmembrane region" description="Helical" evidence="8">
    <location>
        <begin position="343"/>
        <end position="364"/>
    </location>
</feature>
<feature type="transmembrane region" description="Helical" evidence="8">
    <location>
        <begin position="34"/>
        <end position="55"/>
    </location>
</feature>
<dbReference type="GO" id="GO:0005886">
    <property type="term" value="C:plasma membrane"/>
    <property type="evidence" value="ECO:0007669"/>
    <property type="project" value="UniProtKB-SubCell"/>
</dbReference>
<evidence type="ECO:0000256" key="1">
    <source>
        <dbReference type="ARBA" id="ARBA00004141"/>
    </source>
</evidence>
<feature type="transmembrane region" description="Helical" evidence="8">
    <location>
        <begin position="408"/>
        <end position="428"/>
    </location>
</feature>
<keyword evidence="4 8" id="KW-0812">Transmembrane</keyword>